<dbReference type="GO" id="GO:0045893">
    <property type="term" value="P:positive regulation of DNA-templated transcription"/>
    <property type="evidence" value="ECO:0007669"/>
    <property type="project" value="InterPro"/>
</dbReference>
<dbReference type="PROSITE" id="PS50937">
    <property type="entry name" value="HTH_MERR_2"/>
    <property type="match status" value="1"/>
</dbReference>
<dbReference type="NCBIfam" id="TIGR02047">
    <property type="entry name" value="CadR-PbrR"/>
    <property type="match status" value="1"/>
</dbReference>
<protein>
    <submittedName>
        <fullName evidence="3">Transcriptional regulator, MerR family</fullName>
    </submittedName>
</protein>
<dbReference type="Pfam" id="PF13411">
    <property type="entry name" value="MerR_1"/>
    <property type="match status" value="1"/>
</dbReference>
<dbReference type="AlphaFoldDB" id="S7TWK0"/>
<organism evidence="3 4">
    <name type="scientific">Desulfococcus multivorans DSM 2059</name>
    <dbReference type="NCBI Taxonomy" id="1121405"/>
    <lineage>
        <taxon>Bacteria</taxon>
        <taxon>Pseudomonadati</taxon>
        <taxon>Thermodesulfobacteriota</taxon>
        <taxon>Desulfobacteria</taxon>
        <taxon>Desulfobacterales</taxon>
        <taxon>Desulfococcaceae</taxon>
        <taxon>Desulfococcus</taxon>
    </lineage>
</organism>
<dbReference type="InterPro" id="IPR000551">
    <property type="entry name" value="MerR-type_HTH_dom"/>
</dbReference>
<accession>S7TWK0</accession>
<gene>
    <name evidence="3" type="ORF">dsmv_2255</name>
</gene>
<dbReference type="Proteomes" id="UP000014977">
    <property type="component" value="Unassembled WGS sequence"/>
</dbReference>
<dbReference type="STRING" id="897.B2D07_17925"/>
<evidence type="ECO:0000313" key="3">
    <source>
        <dbReference type="EMBL" id="EPR41140.1"/>
    </source>
</evidence>
<dbReference type="GO" id="GO:0003677">
    <property type="term" value="F:DNA binding"/>
    <property type="evidence" value="ECO:0007669"/>
    <property type="project" value="UniProtKB-KW"/>
</dbReference>
<dbReference type="eggNOG" id="COG0789">
    <property type="taxonomic scope" value="Bacteria"/>
</dbReference>
<proteinExistence type="predicted"/>
<dbReference type="PRINTS" id="PR00040">
    <property type="entry name" value="HTHMERR"/>
</dbReference>
<dbReference type="EMBL" id="ATHJ01000078">
    <property type="protein sequence ID" value="EPR41140.1"/>
    <property type="molecule type" value="Genomic_DNA"/>
</dbReference>
<dbReference type="SUPFAM" id="SSF46955">
    <property type="entry name" value="Putative DNA-binding domain"/>
    <property type="match status" value="1"/>
</dbReference>
<keyword evidence="4" id="KW-1185">Reference proteome</keyword>
<evidence type="ECO:0000259" key="2">
    <source>
        <dbReference type="PROSITE" id="PS50937"/>
    </source>
</evidence>
<evidence type="ECO:0000256" key="1">
    <source>
        <dbReference type="ARBA" id="ARBA00023125"/>
    </source>
</evidence>
<dbReference type="RefSeq" id="WP_020876686.1">
    <property type="nucleotide sequence ID" value="NZ_ATHJ01000078.1"/>
</dbReference>
<dbReference type="SMART" id="SM00422">
    <property type="entry name" value="HTH_MERR"/>
    <property type="match status" value="1"/>
</dbReference>
<dbReference type="InterPro" id="IPR011791">
    <property type="entry name" value="CadR-PbrR"/>
</dbReference>
<dbReference type="OrthoDB" id="9792348at2"/>
<keyword evidence="1" id="KW-0238">DNA-binding</keyword>
<reference evidence="3 4" key="1">
    <citation type="journal article" date="2013" name="Genome Announc.">
        <title>Draft genome sequences for three mercury-methylating, sulfate-reducing bacteria.</title>
        <authorList>
            <person name="Brown S.D."/>
            <person name="Hurt R.A.Jr."/>
            <person name="Gilmour C.C."/>
            <person name="Elias D.A."/>
        </authorList>
    </citation>
    <scope>NUCLEOTIDE SEQUENCE [LARGE SCALE GENOMIC DNA]</scope>
    <source>
        <strain evidence="3 4">DSM 2059</strain>
    </source>
</reference>
<dbReference type="PROSITE" id="PS00552">
    <property type="entry name" value="HTH_MERR_1"/>
    <property type="match status" value="1"/>
</dbReference>
<sequence length="144" mass="16519">MKIGELAKKTGCKVVTIRYYEKEGLLAEPERTAGNYRVYGRKDLERLEFILHCRRHDMKLGEIRKLLTYRDHPRQDCTWVAGLLDAHIGNVDEQIRSLQHLKHHLKQLRGRCAGGHSGETCGIMQGLENQELCCAACEREHPIG</sequence>
<dbReference type="Gene3D" id="1.10.1660.10">
    <property type="match status" value="1"/>
</dbReference>
<dbReference type="GO" id="GO:0003700">
    <property type="term" value="F:DNA-binding transcription factor activity"/>
    <property type="evidence" value="ECO:0007669"/>
    <property type="project" value="InterPro"/>
</dbReference>
<dbReference type="PATRIC" id="fig|1121405.3.peg.1813"/>
<dbReference type="InterPro" id="IPR009061">
    <property type="entry name" value="DNA-bd_dom_put_sf"/>
</dbReference>
<dbReference type="CDD" id="cd04784">
    <property type="entry name" value="HTH_CadR-PbrR"/>
    <property type="match status" value="1"/>
</dbReference>
<dbReference type="PANTHER" id="PTHR30204">
    <property type="entry name" value="REDOX-CYCLING DRUG-SENSING TRANSCRIPTIONAL ACTIVATOR SOXR"/>
    <property type="match status" value="1"/>
</dbReference>
<dbReference type="PANTHER" id="PTHR30204:SF92">
    <property type="entry name" value="HTH-TYPE TRANSCRIPTIONAL REGULATOR ZNTR"/>
    <property type="match status" value="1"/>
</dbReference>
<comment type="caution">
    <text evidence="3">The sequence shown here is derived from an EMBL/GenBank/DDBJ whole genome shotgun (WGS) entry which is preliminary data.</text>
</comment>
<dbReference type="GO" id="GO:0046872">
    <property type="term" value="F:metal ion binding"/>
    <property type="evidence" value="ECO:0007669"/>
    <property type="project" value="InterPro"/>
</dbReference>
<feature type="domain" description="HTH merR-type" evidence="2">
    <location>
        <begin position="1"/>
        <end position="69"/>
    </location>
</feature>
<dbReference type="InterPro" id="IPR047057">
    <property type="entry name" value="MerR_fam"/>
</dbReference>
<evidence type="ECO:0000313" key="4">
    <source>
        <dbReference type="Proteomes" id="UP000014977"/>
    </source>
</evidence>
<name>S7TWK0_DESML</name>